<dbReference type="InterPro" id="IPR058060">
    <property type="entry name" value="HYC_CC_PP"/>
</dbReference>
<keyword evidence="2" id="KW-1185">Reference proteome</keyword>
<evidence type="ECO:0000313" key="2">
    <source>
        <dbReference type="Proteomes" id="UP000560658"/>
    </source>
</evidence>
<protein>
    <submittedName>
        <fullName evidence="1">Uncharacterized protein</fullName>
    </submittedName>
</protein>
<reference evidence="1" key="1">
    <citation type="submission" date="2020-08" db="EMBL/GenBank/DDBJ databases">
        <title>Genomic Encyclopedia of Type Strains, Phase IV (KMG-IV): sequencing the most valuable type-strain genomes for metagenomic binning, comparative biology and taxonomic classification.</title>
        <authorList>
            <person name="Goeker M."/>
        </authorList>
    </citation>
    <scope>NUCLEOTIDE SEQUENCE [LARGE SCALE GENOMIC DNA]</scope>
    <source>
        <strain evidence="1">DSM 105720</strain>
    </source>
</reference>
<dbReference type="InterPro" id="IPR058512">
    <property type="entry name" value="DUF8199"/>
</dbReference>
<dbReference type="EMBL" id="JACIER010000011">
    <property type="protein sequence ID" value="MBB4044936.1"/>
    <property type="molecule type" value="Genomic_DNA"/>
</dbReference>
<dbReference type="Pfam" id="PF26622">
    <property type="entry name" value="DUF8199"/>
    <property type="match status" value="1"/>
</dbReference>
<accession>A0A840D018</accession>
<organism evidence="1 2">
    <name type="scientific">Bacteroides reticulotermitis</name>
    <dbReference type="NCBI Taxonomy" id="1133319"/>
    <lineage>
        <taxon>Bacteria</taxon>
        <taxon>Pseudomonadati</taxon>
        <taxon>Bacteroidota</taxon>
        <taxon>Bacteroidia</taxon>
        <taxon>Bacteroidales</taxon>
        <taxon>Bacteroidaceae</taxon>
        <taxon>Bacteroides</taxon>
    </lineage>
</organism>
<sequence>MRSFILTILAVFYLVMSIGFINYNVYCQDRLTKTSMVINKHTCDNCSTCAQKKCKKDGSCCKHKTEYVQLKVDQDSSSNHVVDITPQQFVILDIFLSGSFLPDTCLTSQETYPVTNAPPIGGQNPIHILNCTYLI</sequence>
<comment type="caution">
    <text evidence="1">The sequence shown here is derived from an EMBL/GenBank/DDBJ whole genome shotgun (WGS) entry which is preliminary data.</text>
</comment>
<proteinExistence type="predicted"/>
<dbReference type="NCBIfam" id="NF047658">
    <property type="entry name" value="HYC_CC_PP"/>
    <property type="match status" value="1"/>
</dbReference>
<name>A0A840D018_9BACE</name>
<dbReference type="AlphaFoldDB" id="A0A840D018"/>
<evidence type="ECO:0000313" key="1">
    <source>
        <dbReference type="EMBL" id="MBB4044936.1"/>
    </source>
</evidence>
<gene>
    <name evidence="1" type="ORF">GGR06_002738</name>
</gene>
<dbReference type="RefSeq" id="WP_148298257.1">
    <property type="nucleotide sequence ID" value="NZ_JACIER010000011.1"/>
</dbReference>
<dbReference type="Proteomes" id="UP000560658">
    <property type="component" value="Unassembled WGS sequence"/>
</dbReference>